<dbReference type="InterPro" id="IPR051603">
    <property type="entry name" value="Zinc-ADH_QOR/CCCR"/>
</dbReference>
<dbReference type="InterPro" id="IPR011032">
    <property type="entry name" value="GroES-like_sf"/>
</dbReference>
<sequence>MKQKLNKAFIPEKMKAVLIEEHGGPEVLNIKEVPVPRVGQGEVLIKVKATALNHLDIFVREGLKGPGVPKITLPHISGVDIVGQVVQYGHTEHKEEQNKRPAIGKRVLLNSAFGCGTCRYCRQGEPSMCHDYKIIGEHLWGGFAEYVVAPAKNIIEIPNHIPSVQAASIPAVYTTAWRAVVTVGHIKPSDRVLIVGASGGLGSAQLQIAVRAGAEVIAIAGSEEKRKKAQELGAVAVFDSHGNWREEVMEWTQNEGVQLAFDAVGKPTFRDSLNCLDMGGKLILSGATAGDFPEISIREIYQHHRQVLGAPMGNWEDFLQVTNLIWRGEIKPIVYKKYSFEDIAEAQNALEKRQHFGKIVIEIDPDLC</sequence>
<evidence type="ECO:0000313" key="3">
    <source>
        <dbReference type="EMBL" id="MFD1038410.1"/>
    </source>
</evidence>
<keyword evidence="4" id="KW-1185">Reference proteome</keyword>
<proteinExistence type="predicted"/>
<dbReference type="InterPro" id="IPR013149">
    <property type="entry name" value="ADH-like_C"/>
</dbReference>
<accession>A0ABW3LNC6</accession>
<dbReference type="SUPFAM" id="SSF51735">
    <property type="entry name" value="NAD(P)-binding Rossmann-fold domains"/>
    <property type="match status" value="1"/>
</dbReference>
<evidence type="ECO:0000256" key="1">
    <source>
        <dbReference type="ARBA" id="ARBA00022857"/>
    </source>
</evidence>
<dbReference type="RefSeq" id="WP_390361365.1">
    <property type="nucleotide sequence ID" value="NZ_JBHTKJ010000018.1"/>
</dbReference>
<dbReference type="PANTHER" id="PTHR44154:SF1">
    <property type="entry name" value="QUINONE OXIDOREDUCTASE"/>
    <property type="match status" value="1"/>
</dbReference>
<organism evidence="3 4">
    <name type="scientific">Virgibacillus byunsanensis</name>
    <dbReference type="NCBI Taxonomy" id="570945"/>
    <lineage>
        <taxon>Bacteria</taxon>
        <taxon>Bacillati</taxon>
        <taxon>Bacillota</taxon>
        <taxon>Bacilli</taxon>
        <taxon>Bacillales</taxon>
        <taxon>Bacillaceae</taxon>
        <taxon>Virgibacillus</taxon>
    </lineage>
</organism>
<dbReference type="Proteomes" id="UP001597040">
    <property type="component" value="Unassembled WGS sequence"/>
</dbReference>
<name>A0ABW3LNC6_9BACI</name>
<dbReference type="InterPro" id="IPR036291">
    <property type="entry name" value="NAD(P)-bd_dom_sf"/>
</dbReference>
<feature type="domain" description="Enoyl reductase (ER)" evidence="2">
    <location>
        <begin position="23"/>
        <end position="361"/>
    </location>
</feature>
<dbReference type="PANTHER" id="PTHR44154">
    <property type="entry name" value="QUINONE OXIDOREDUCTASE"/>
    <property type="match status" value="1"/>
</dbReference>
<comment type="caution">
    <text evidence="3">The sequence shown here is derived from an EMBL/GenBank/DDBJ whole genome shotgun (WGS) entry which is preliminary data.</text>
</comment>
<dbReference type="Pfam" id="PF08240">
    <property type="entry name" value="ADH_N"/>
    <property type="match status" value="1"/>
</dbReference>
<keyword evidence="1" id="KW-0521">NADP</keyword>
<gene>
    <name evidence="3" type="ORF">ACFQ3N_08360</name>
</gene>
<reference evidence="4" key="1">
    <citation type="journal article" date="2019" name="Int. J. Syst. Evol. Microbiol.">
        <title>The Global Catalogue of Microorganisms (GCM) 10K type strain sequencing project: providing services to taxonomists for standard genome sequencing and annotation.</title>
        <authorList>
            <consortium name="The Broad Institute Genomics Platform"/>
            <consortium name="The Broad Institute Genome Sequencing Center for Infectious Disease"/>
            <person name="Wu L."/>
            <person name="Ma J."/>
        </authorList>
    </citation>
    <scope>NUCLEOTIDE SEQUENCE [LARGE SCALE GENOMIC DNA]</scope>
    <source>
        <strain evidence="4">CCUG 56754</strain>
    </source>
</reference>
<evidence type="ECO:0000259" key="2">
    <source>
        <dbReference type="SMART" id="SM00829"/>
    </source>
</evidence>
<dbReference type="SMART" id="SM00829">
    <property type="entry name" value="PKS_ER"/>
    <property type="match status" value="1"/>
</dbReference>
<dbReference type="Pfam" id="PF00107">
    <property type="entry name" value="ADH_zinc_N"/>
    <property type="match status" value="1"/>
</dbReference>
<dbReference type="SUPFAM" id="SSF50129">
    <property type="entry name" value="GroES-like"/>
    <property type="match status" value="1"/>
</dbReference>
<dbReference type="EMBL" id="JBHTKJ010000018">
    <property type="protein sequence ID" value="MFD1038410.1"/>
    <property type="molecule type" value="Genomic_DNA"/>
</dbReference>
<dbReference type="InterPro" id="IPR013154">
    <property type="entry name" value="ADH-like_N"/>
</dbReference>
<evidence type="ECO:0000313" key="4">
    <source>
        <dbReference type="Proteomes" id="UP001597040"/>
    </source>
</evidence>
<dbReference type="InterPro" id="IPR020843">
    <property type="entry name" value="ER"/>
</dbReference>
<protein>
    <submittedName>
        <fullName evidence="3">Zinc-binding dehydrogenase</fullName>
    </submittedName>
</protein>
<dbReference type="Gene3D" id="3.90.180.10">
    <property type="entry name" value="Medium-chain alcohol dehydrogenases, catalytic domain"/>
    <property type="match status" value="1"/>
</dbReference>